<dbReference type="PANTHER" id="PTHR10131:SF94">
    <property type="entry name" value="TNF RECEPTOR-ASSOCIATED FACTOR 4"/>
    <property type="match status" value="1"/>
</dbReference>
<accession>A0A8S1QC25</accession>
<dbReference type="Proteomes" id="UP000688137">
    <property type="component" value="Unassembled WGS sequence"/>
</dbReference>
<comment type="caution">
    <text evidence="1">The sequence shown here is derived from an EMBL/GenBank/DDBJ whole genome shotgun (WGS) entry which is preliminary data.</text>
</comment>
<evidence type="ECO:0000313" key="1">
    <source>
        <dbReference type="EMBL" id="CAD8112557.1"/>
    </source>
</evidence>
<dbReference type="AlphaFoldDB" id="A0A8S1QC25"/>
<keyword evidence="2" id="KW-1185">Reference proteome</keyword>
<sequence>MSQTPVSQTSIIRTLIVDPQSINQDLICLICSQLVVNPKECSQCHTLFCSECIQESLIKNQICPKRCKEAFKVEDINRIVKNLISQIKIKCLNKGCDQQMQIQNLDSHLKQCEYVLTKCQYTDCNLQDSLKNIKVHQQYCNHRTKTCEKCEEIHKINQQHDCIVTIRKKVKLQEDLIMVLYTRMDWLETQQKCFQGKHQLKWVFPPKIAQCNQCKKENLKVRYLCEQCGVSYCQMCMKPKLNNQQCPLNHNFIQNFNRQRRGSKECDCCGTQIFSRSFYDQICDLILCRTCYEQN</sequence>
<name>A0A8S1QC25_PARPR</name>
<dbReference type="EMBL" id="CAJJDM010000157">
    <property type="protein sequence ID" value="CAD8112557.1"/>
    <property type="molecule type" value="Genomic_DNA"/>
</dbReference>
<protein>
    <submittedName>
        <fullName evidence="1">Uncharacterized protein</fullName>
    </submittedName>
</protein>
<gene>
    <name evidence="1" type="ORF">PPRIM_AZ9-3.1.T1520026</name>
</gene>
<reference evidence="1" key="1">
    <citation type="submission" date="2021-01" db="EMBL/GenBank/DDBJ databases">
        <authorList>
            <consortium name="Genoscope - CEA"/>
            <person name="William W."/>
        </authorList>
    </citation>
    <scope>NUCLEOTIDE SEQUENCE</scope>
</reference>
<dbReference type="OMA" id="CKSCIST"/>
<evidence type="ECO:0000313" key="2">
    <source>
        <dbReference type="Proteomes" id="UP000688137"/>
    </source>
</evidence>
<proteinExistence type="predicted"/>
<organism evidence="1 2">
    <name type="scientific">Paramecium primaurelia</name>
    <dbReference type="NCBI Taxonomy" id="5886"/>
    <lineage>
        <taxon>Eukaryota</taxon>
        <taxon>Sar</taxon>
        <taxon>Alveolata</taxon>
        <taxon>Ciliophora</taxon>
        <taxon>Intramacronucleata</taxon>
        <taxon>Oligohymenophorea</taxon>
        <taxon>Peniculida</taxon>
        <taxon>Parameciidae</taxon>
        <taxon>Paramecium</taxon>
    </lineage>
</organism>
<dbReference type="PANTHER" id="PTHR10131">
    <property type="entry name" value="TNF RECEPTOR ASSOCIATED FACTOR"/>
    <property type="match status" value="1"/>
</dbReference>